<comment type="caution">
    <text evidence="8">The sequence shown here is derived from an EMBL/GenBank/DDBJ whole genome shotgun (WGS) entry which is preliminary data.</text>
</comment>
<dbReference type="RefSeq" id="WP_068451735.1">
    <property type="nucleotide sequence ID" value="NZ_JBCEWA010000002.1"/>
</dbReference>
<comment type="catalytic activity">
    <reaction evidence="7">
        <text>a 2'-deoxycytidine in DNA + S-adenosyl-L-methionine = a 5-methyl-2'-deoxycytidine in DNA + S-adenosyl-L-homocysteine + H(+)</text>
        <dbReference type="Rhea" id="RHEA:13681"/>
        <dbReference type="Rhea" id="RHEA-COMP:11369"/>
        <dbReference type="Rhea" id="RHEA-COMP:11370"/>
        <dbReference type="ChEBI" id="CHEBI:15378"/>
        <dbReference type="ChEBI" id="CHEBI:57856"/>
        <dbReference type="ChEBI" id="CHEBI:59789"/>
        <dbReference type="ChEBI" id="CHEBI:85452"/>
        <dbReference type="ChEBI" id="CHEBI:85454"/>
        <dbReference type="EC" id="2.1.1.37"/>
    </reaction>
</comment>
<evidence type="ECO:0000256" key="3">
    <source>
        <dbReference type="ARBA" id="ARBA00022691"/>
    </source>
</evidence>
<dbReference type="Pfam" id="PF00145">
    <property type="entry name" value="DNA_methylase"/>
    <property type="match status" value="1"/>
</dbReference>
<evidence type="ECO:0000256" key="5">
    <source>
        <dbReference type="PROSITE-ProRule" id="PRU01016"/>
    </source>
</evidence>
<dbReference type="Gene3D" id="3.40.50.150">
    <property type="entry name" value="Vaccinia Virus protein VP39"/>
    <property type="match status" value="1"/>
</dbReference>
<dbReference type="InterPro" id="IPR050750">
    <property type="entry name" value="C5-MTase"/>
</dbReference>
<dbReference type="PROSITE" id="PS51679">
    <property type="entry name" value="SAM_MT_C5"/>
    <property type="match status" value="1"/>
</dbReference>
<dbReference type="NCBIfam" id="TIGR00675">
    <property type="entry name" value="dcm"/>
    <property type="match status" value="1"/>
</dbReference>
<proteinExistence type="inferred from homology"/>
<dbReference type="PANTHER" id="PTHR46098:SF1">
    <property type="entry name" value="TRNA (CYTOSINE(38)-C(5))-METHYLTRANSFERASE"/>
    <property type="match status" value="1"/>
</dbReference>
<gene>
    <name evidence="8" type="primary">dcm</name>
    <name evidence="8" type="ORF">AAF454_03805</name>
</gene>
<evidence type="ECO:0000256" key="1">
    <source>
        <dbReference type="ARBA" id="ARBA00022603"/>
    </source>
</evidence>
<sequence length="427" mass="48908">MLRLIETFSGIGSQVQALKNSNIDYSVEAIVEWEIGAMYAYDIIHNGPQDLTPYRHHTKLSLISELQQYNLSGDGKEPLSERALNSMSVIQMKSILCAIERNNNLVDITAVKARDLPEADILTYSFPCQDLSVSGHWHKNTGGIDRDANNRSTLLWQIERILKEFVEEDKGLPKFLLMENVSNILSEKHIGNFNEWQEFLRSLGYVNQIYTLNARDFGVPQSRIRTYLVSVLVSTKEEENLVNDFFIVNNLESFQLDPTKSKKISKYLRLDYSVEKYLNEAIDSTPALTPSRVKIYENNVILASDNKAYDNLYARTITTKQDRHPNSGIIEYNELVLTEINTKYRNLTPRECFLLMGFKESQFDLLMEHNIKVNDSKYILPTSKLIRLAGNSIVVDVLESIFKQIDEIDSILESEKAKVNCNSSKVL</sequence>
<dbReference type="PROSITE" id="PS00095">
    <property type="entry name" value="C5_MTASE_2"/>
    <property type="match status" value="1"/>
</dbReference>
<evidence type="ECO:0000256" key="6">
    <source>
        <dbReference type="RuleBase" id="RU000416"/>
    </source>
</evidence>
<keyword evidence="1 5" id="KW-0489">Methyltransferase</keyword>
<dbReference type="InterPro" id="IPR001525">
    <property type="entry name" value="C5_MeTfrase"/>
</dbReference>
<dbReference type="GO" id="GO:0032259">
    <property type="term" value="P:methylation"/>
    <property type="evidence" value="ECO:0007669"/>
    <property type="project" value="UniProtKB-KW"/>
</dbReference>
<dbReference type="GO" id="GO:0003886">
    <property type="term" value="F:DNA (cytosine-5-)-methyltransferase activity"/>
    <property type="evidence" value="ECO:0007669"/>
    <property type="project" value="UniProtKB-EC"/>
</dbReference>
<evidence type="ECO:0000313" key="8">
    <source>
        <dbReference type="EMBL" id="MEL5987552.1"/>
    </source>
</evidence>
<dbReference type="Gene3D" id="3.90.120.10">
    <property type="entry name" value="DNA Methylase, subunit A, domain 2"/>
    <property type="match status" value="1"/>
</dbReference>
<dbReference type="PRINTS" id="PR00105">
    <property type="entry name" value="C5METTRFRASE"/>
</dbReference>
<dbReference type="EMBL" id="JBCEWA010000002">
    <property type="protein sequence ID" value="MEL5987552.1"/>
    <property type="molecule type" value="Genomic_DNA"/>
</dbReference>
<dbReference type="InterPro" id="IPR018117">
    <property type="entry name" value="C5_DNA_meth_AS"/>
</dbReference>
<comment type="similarity">
    <text evidence="5 6">Belongs to the class I-like SAM-binding methyltransferase superfamily. C5-methyltransferase family.</text>
</comment>
<dbReference type="InterPro" id="IPR029063">
    <property type="entry name" value="SAM-dependent_MTases_sf"/>
</dbReference>
<dbReference type="PROSITE" id="PS00094">
    <property type="entry name" value="C5_MTASE_1"/>
    <property type="match status" value="1"/>
</dbReference>
<evidence type="ECO:0000256" key="2">
    <source>
        <dbReference type="ARBA" id="ARBA00022679"/>
    </source>
</evidence>
<feature type="active site" evidence="5">
    <location>
        <position position="128"/>
    </location>
</feature>
<reference evidence="8 9" key="1">
    <citation type="submission" date="2024-04" db="EMBL/GenBank/DDBJ databases">
        <authorList>
            <person name="Wu Y.S."/>
            <person name="Zhang L."/>
        </authorList>
    </citation>
    <scope>NUCLEOTIDE SEQUENCE [LARGE SCALE GENOMIC DNA]</scope>
    <source>
        <strain evidence="8 9">KG-01</strain>
    </source>
</reference>
<protein>
    <recommendedName>
        <fullName evidence="7">Cytosine-specific methyltransferase</fullName>
        <ecNumber evidence="7">2.1.1.37</ecNumber>
    </recommendedName>
</protein>
<dbReference type="EC" id="2.1.1.37" evidence="7"/>
<dbReference type="SUPFAM" id="SSF53335">
    <property type="entry name" value="S-adenosyl-L-methionine-dependent methyltransferases"/>
    <property type="match status" value="1"/>
</dbReference>
<keyword evidence="2 5" id="KW-0808">Transferase</keyword>
<evidence type="ECO:0000313" key="9">
    <source>
        <dbReference type="Proteomes" id="UP001398420"/>
    </source>
</evidence>
<keyword evidence="9" id="KW-1185">Reference proteome</keyword>
<name>A0ABU9LHW4_9BACL</name>
<keyword evidence="3 5" id="KW-0949">S-adenosyl-L-methionine</keyword>
<keyword evidence="4" id="KW-0680">Restriction system</keyword>
<dbReference type="Proteomes" id="UP001398420">
    <property type="component" value="Unassembled WGS sequence"/>
</dbReference>
<organism evidence="8 9">
    <name type="scientific">Kurthia gibsonii</name>
    <dbReference type="NCBI Taxonomy" id="33946"/>
    <lineage>
        <taxon>Bacteria</taxon>
        <taxon>Bacillati</taxon>
        <taxon>Bacillota</taxon>
        <taxon>Bacilli</taxon>
        <taxon>Bacillales</taxon>
        <taxon>Caryophanaceae</taxon>
        <taxon>Kurthia</taxon>
    </lineage>
</organism>
<accession>A0ABU9LHW4</accession>
<evidence type="ECO:0000256" key="7">
    <source>
        <dbReference type="RuleBase" id="RU000417"/>
    </source>
</evidence>
<evidence type="ECO:0000256" key="4">
    <source>
        <dbReference type="ARBA" id="ARBA00022747"/>
    </source>
</evidence>
<dbReference type="InterPro" id="IPR031303">
    <property type="entry name" value="C5_meth_CS"/>
</dbReference>
<dbReference type="PANTHER" id="PTHR46098">
    <property type="entry name" value="TRNA (CYTOSINE(38)-C(5))-METHYLTRANSFERASE"/>
    <property type="match status" value="1"/>
</dbReference>